<keyword evidence="6 12" id="KW-0698">rRNA processing</keyword>
<evidence type="ECO:0000313" key="15">
    <source>
        <dbReference type="EMBL" id="RZI46063.1"/>
    </source>
</evidence>
<dbReference type="OrthoDB" id="9815641at2"/>
<evidence type="ECO:0000256" key="2">
    <source>
        <dbReference type="ARBA" id="ARBA00005528"/>
    </source>
</evidence>
<dbReference type="PANTHER" id="PTHR30027:SF3">
    <property type="entry name" value="16S RRNA (URACIL(1498)-N(3))-METHYLTRANSFERASE"/>
    <property type="match status" value="1"/>
</dbReference>
<comment type="catalytic activity">
    <reaction evidence="11 12">
        <text>uridine(1498) in 16S rRNA + S-adenosyl-L-methionine = N(3)-methyluridine(1498) in 16S rRNA + S-adenosyl-L-homocysteine + H(+)</text>
        <dbReference type="Rhea" id="RHEA:42920"/>
        <dbReference type="Rhea" id="RHEA-COMP:10283"/>
        <dbReference type="Rhea" id="RHEA-COMP:10284"/>
        <dbReference type="ChEBI" id="CHEBI:15378"/>
        <dbReference type="ChEBI" id="CHEBI:57856"/>
        <dbReference type="ChEBI" id="CHEBI:59789"/>
        <dbReference type="ChEBI" id="CHEBI:65315"/>
        <dbReference type="ChEBI" id="CHEBI:74502"/>
        <dbReference type="EC" id="2.1.1.193"/>
    </reaction>
</comment>
<dbReference type="InterPro" id="IPR046886">
    <property type="entry name" value="RsmE_MTase_dom"/>
</dbReference>
<reference evidence="15 16" key="1">
    <citation type="submission" date="2018-10" db="EMBL/GenBank/DDBJ databases">
        <title>An updated phylogeny of the Alphaproteobacteria reveals that the parasitic Rickettsiales and Holosporales have independent origins.</title>
        <authorList>
            <person name="Munoz-Gomez S.A."/>
            <person name="Hess S."/>
            <person name="Burger G."/>
            <person name="Lang B.F."/>
            <person name="Susko E."/>
            <person name="Slamovits C.H."/>
            <person name="Roger A.J."/>
        </authorList>
    </citation>
    <scope>NUCLEOTIDE SEQUENCE [LARGE SCALE GENOMIC DNA]</scope>
    <source>
        <strain evidence="15">HOLO01</strain>
    </source>
</reference>
<evidence type="ECO:0000256" key="10">
    <source>
        <dbReference type="ARBA" id="ARBA00025699"/>
    </source>
</evidence>
<comment type="caution">
    <text evidence="15">The sequence shown here is derived from an EMBL/GenBank/DDBJ whole genome shotgun (WGS) entry which is preliminary data.</text>
</comment>
<keyword evidence="7 12" id="KW-0489">Methyltransferase</keyword>
<comment type="function">
    <text evidence="10 12">Specifically methylates the N3 position of the uracil ring of uridine 1498 (m3U1498) in 16S rRNA. Acts on the fully assembled 30S ribosomal subunit.</text>
</comment>
<dbReference type="Gene3D" id="3.40.1280.10">
    <property type="match status" value="1"/>
</dbReference>
<dbReference type="AlphaFoldDB" id="A0A4Q7DH01"/>
<dbReference type="GO" id="GO:0005737">
    <property type="term" value="C:cytoplasm"/>
    <property type="evidence" value="ECO:0007669"/>
    <property type="project" value="UniProtKB-SubCell"/>
</dbReference>
<keyword evidence="9 12" id="KW-0949">S-adenosyl-L-methionine</keyword>
<keyword evidence="8 12" id="KW-0808">Transferase</keyword>
<keyword evidence="5 12" id="KW-0963">Cytoplasm</keyword>
<dbReference type="RefSeq" id="WP_130153822.1">
    <property type="nucleotide sequence ID" value="NZ_SCFB01000005.1"/>
</dbReference>
<dbReference type="SUPFAM" id="SSF88697">
    <property type="entry name" value="PUA domain-like"/>
    <property type="match status" value="1"/>
</dbReference>
<dbReference type="InterPro" id="IPR029028">
    <property type="entry name" value="Alpha/beta_knot_MTases"/>
</dbReference>
<dbReference type="Gene3D" id="2.40.240.20">
    <property type="entry name" value="Hypothetical PUA domain-like, domain 1"/>
    <property type="match status" value="1"/>
</dbReference>
<evidence type="ECO:0000256" key="12">
    <source>
        <dbReference type="PIRNR" id="PIRNR015601"/>
    </source>
</evidence>
<dbReference type="PIRSF" id="PIRSF015601">
    <property type="entry name" value="MTase_slr0722"/>
    <property type="match status" value="1"/>
</dbReference>
<dbReference type="EMBL" id="SCFB01000005">
    <property type="protein sequence ID" value="RZI46063.1"/>
    <property type="molecule type" value="Genomic_DNA"/>
</dbReference>
<accession>A0A4Q7DH01</accession>
<evidence type="ECO:0000256" key="11">
    <source>
        <dbReference type="ARBA" id="ARBA00047944"/>
    </source>
</evidence>
<evidence type="ECO:0000259" key="14">
    <source>
        <dbReference type="Pfam" id="PF20260"/>
    </source>
</evidence>
<protein>
    <recommendedName>
        <fullName evidence="4 12">Ribosomal RNA small subunit methyltransferase E</fullName>
        <ecNumber evidence="3 12">2.1.1.193</ecNumber>
    </recommendedName>
</protein>
<dbReference type="SUPFAM" id="SSF75217">
    <property type="entry name" value="alpha/beta knot"/>
    <property type="match status" value="1"/>
</dbReference>
<dbReference type="CDD" id="cd18084">
    <property type="entry name" value="RsmE-like"/>
    <property type="match status" value="1"/>
</dbReference>
<evidence type="ECO:0000313" key="16">
    <source>
        <dbReference type="Proteomes" id="UP000293550"/>
    </source>
</evidence>
<evidence type="ECO:0000256" key="4">
    <source>
        <dbReference type="ARBA" id="ARBA00013673"/>
    </source>
</evidence>
<evidence type="ECO:0000256" key="7">
    <source>
        <dbReference type="ARBA" id="ARBA00022603"/>
    </source>
</evidence>
<evidence type="ECO:0000256" key="5">
    <source>
        <dbReference type="ARBA" id="ARBA00022490"/>
    </source>
</evidence>
<comment type="subcellular location">
    <subcellularLocation>
        <location evidence="1 12">Cytoplasm</location>
    </subcellularLocation>
</comment>
<proteinExistence type="inferred from homology"/>
<evidence type="ECO:0000256" key="1">
    <source>
        <dbReference type="ARBA" id="ARBA00004496"/>
    </source>
</evidence>
<dbReference type="PANTHER" id="PTHR30027">
    <property type="entry name" value="RIBOSOMAL RNA SMALL SUBUNIT METHYLTRANSFERASE E"/>
    <property type="match status" value="1"/>
</dbReference>
<dbReference type="Proteomes" id="UP000293550">
    <property type="component" value="Unassembled WGS sequence"/>
</dbReference>
<name>A0A4Q7DH01_9PROT</name>
<evidence type="ECO:0000256" key="8">
    <source>
        <dbReference type="ARBA" id="ARBA00022679"/>
    </source>
</evidence>
<feature type="domain" description="Ribosomal RNA small subunit methyltransferase E methyltransferase" evidence="13">
    <location>
        <begin position="76"/>
        <end position="232"/>
    </location>
</feature>
<dbReference type="EC" id="2.1.1.193" evidence="3 12"/>
<keyword evidence="16" id="KW-1185">Reference proteome</keyword>
<dbReference type="NCBIfam" id="NF008696">
    <property type="entry name" value="PRK11713.3-5"/>
    <property type="match status" value="1"/>
</dbReference>
<evidence type="ECO:0000256" key="3">
    <source>
        <dbReference type="ARBA" id="ARBA00012328"/>
    </source>
</evidence>
<dbReference type="InterPro" id="IPR015947">
    <property type="entry name" value="PUA-like_sf"/>
</dbReference>
<dbReference type="InterPro" id="IPR006700">
    <property type="entry name" value="RsmE"/>
</dbReference>
<dbReference type="Pfam" id="PF20260">
    <property type="entry name" value="PUA_4"/>
    <property type="match status" value="1"/>
</dbReference>
<organism evidence="15 16">
    <name type="scientific">Candidatus Finniella inopinata</name>
    <dbReference type="NCBI Taxonomy" id="1696036"/>
    <lineage>
        <taxon>Bacteria</taxon>
        <taxon>Pseudomonadati</taxon>
        <taxon>Pseudomonadota</taxon>
        <taxon>Alphaproteobacteria</taxon>
        <taxon>Holosporales</taxon>
        <taxon>Candidatus Paracaedibacteraceae</taxon>
        <taxon>Candidatus Finniella</taxon>
    </lineage>
</organism>
<evidence type="ECO:0000259" key="13">
    <source>
        <dbReference type="Pfam" id="PF04452"/>
    </source>
</evidence>
<dbReference type="InterPro" id="IPR029026">
    <property type="entry name" value="tRNA_m1G_MTases_N"/>
</dbReference>
<sequence length="234" mass="26419">MPRLYLNQPLTEKTLITLSLEQSHYLLHVLRQRAGDKVTVFNAENGDWSAVVRESVRKQIVLEINSQIKPAVPTNPLWLAFAPLKQEATNFVLEKATELGVTHVQPLWMDHSNTQRLNEERWQKIMIEAAEQCERQDIPVLLPSLKLMDFLGNLPSEPLWFVALERSDQTPLLSALQKKPQGPYGFIIGPEGGFSAVEQQAFRQHPSLQIISLGWRVLRAETAALTVLAVAQSV</sequence>
<dbReference type="Pfam" id="PF04452">
    <property type="entry name" value="Methyltrans_RNA"/>
    <property type="match status" value="1"/>
</dbReference>
<comment type="similarity">
    <text evidence="2 12">Belongs to the RNA methyltransferase RsmE family.</text>
</comment>
<evidence type="ECO:0000256" key="6">
    <source>
        <dbReference type="ARBA" id="ARBA00022552"/>
    </source>
</evidence>
<dbReference type="GO" id="GO:0070042">
    <property type="term" value="F:rRNA (uridine-N3-)-methyltransferase activity"/>
    <property type="evidence" value="ECO:0007669"/>
    <property type="project" value="TreeGrafter"/>
</dbReference>
<feature type="domain" description="Ribosomal RNA small subunit methyltransferase E PUA-like" evidence="14">
    <location>
        <begin position="21"/>
        <end position="64"/>
    </location>
</feature>
<dbReference type="NCBIfam" id="TIGR00046">
    <property type="entry name" value="RsmE family RNA methyltransferase"/>
    <property type="match status" value="1"/>
</dbReference>
<dbReference type="GO" id="GO:0070475">
    <property type="term" value="P:rRNA base methylation"/>
    <property type="evidence" value="ECO:0007669"/>
    <property type="project" value="TreeGrafter"/>
</dbReference>
<gene>
    <name evidence="15" type="ORF">EQU50_03780</name>
</gene>
<dbReference type="InterPro" id="IPR046887">
    <property type="entry name" value="RsmE_PUA-like"/>
</dbReference>
<evidence type="ECO:0000256" key="9">
    <source>
        <dbReference type="ARBA" id="ARBA00022691"/>
    </source>
</evidence>